<proteinExistence type="inferred from homology"/>
<evidence type="ECO:0000313" key="2">
    <source>
        <dbReference type="Proteomes" id="UP000001819"/>
    </source>
</evidence>
<organism evidence="2 3">
    <name type="scientific">Drosophila pseudoobscura pseudoobscura</name>
    <name type="common">Fruit fly</name>
    <dbReference type="NCBI Taxonomy" id="46245"/>
    <lineage>
        <taxon>Eukaryota</taxon>
        <taxon>Metazoa</taxon>
        <taxon>Ecdysozoa</taxon>
        <taxon>Arthropoda</taxon>
        <taxon>Hexapoda</taxon>
        <taxon>Insecta</taxon>
        <taxon>Pterygota</taxon>
        <taxon>Neoptera</taxon>
        <taxon>Endopterygota</taxon>
        <taxon>Diptera</taxon>
        <taxon>Brachycera</taxon>
        <taxon>Muscomorpha</taxon>
        <taxon>Ephydroidea</taxon>
        <taxon>Drosophilidae</taxon>
        <taxon>Drosophila</taxon>
        <taxon>Sophophora</taxon>
    </lineage>
</organism>
<dbReference type="InterPro" id="IPR036610">
    <property type="entry name" value="PEBP-like_sf"/>
</dbReference>
<dbReference type="InterPro" id="IPR008914">
    <property type="entry name" value="PEBP"/>
</dbReference>
<dbReference type="KEGG" id="dpo:4801664"/>
<dbReference type="RefSeq" id="XP_001358716.2">
    <property type="nucleotide sequence ID" value="XM_001358679.4"/>
</dbReference>
<dbReference type="PANTHER" id="PTHR11362:SF82">
    <property type="entry name" value="PHOSPHATIDYLETHANOLAMINE-BINDING PROTEIN 4"/>
    <property type="match status" value="1"/>
</dbReference>
<dbReference type="Pfam" id="PF01161">
    <property type="entry name" value="PBP"/>
    <property type="match status" value="1"/>
</dbReference>
<accession>A0A6I8UPH0</accession>
<sequence>MEDIVPDVVDSVPKGRLQVMYGGNLFVEQGNALTPTQVKDEPKVTWEGDEGQDRDTLLTLLMVDPDAPSRADPEFREILHWAMVNIPGDDPCRGYALAEYIGAGPPLNTGLHRYVFLLYRQREKIEQTATIPKTIRKGRLNFSARDFASKHRLGSPIAANYFQAQYDDYVPIRNKLFTG</sequence>
<dbReference type="PROSITE" id="PS01220">
    <property type="entry name" value="PBP"/>
    <property type="match status" value="1"/>
</dbReference>
<dbReference type="SUPFAM" id="SSF49777">
    <property type="entry name" value="PEBP-like"/>
    <property type="match status" value="1"/>
</dbReference>
<name>A0A6I8UPH0_DROPS</name>
<keyword evidence="2" id="KW-1185">Reference proteome</keyword>
<evidence type="ECO:0000256" key="1">
    <source>
        <dbReference type="ARBA" id="ARBA00007091"/>
    </source>
</evidence>
<dbReference type="CDD" id="cd00866">
    <property type="entry name" value="PEBP_euk"/>
    <property type="match status" value="1"/>
</dbReference>
<dbReference type="FunCoup" id="A0A6I8UPH0">
    <property type="interactions" value="147"/>
</dbReference>
<dbReference type="AlphaFoldDB" id="A0A6I8UPH0"/>
<gene>
    <name evidence="3" type="primary">LOC4801664</name>
</gene>
<dbReference type="Gene3D" id="3.90.280.10">
    <property type="entry name" value="PEBP-like"/>
    <property type="match status" value="1"/>
</dbReference>
<protein>
    <submittedName>
        <fullName evidence="3">Protein D3</fullName>
    </submittedName>
</protein>
<dbReference type="Proteomes" id="UP000001819">
    <property type="component" value="Chromosome 2"/>
</dbReference>
<comment type="similarity">
    <text evidence="1">Belongs to the phosphatidylethanolamine-binding protein family.</text>
</comment>
<reference evidence="3" key="2">
    <citation type="submission" date="2025-08" db="UniProtKB">
        <authorList>
            <consortium name="RefSeq"/>
        </authorList>
    </citation>
    <scope>IDENTIFICATION</scope>
    <source>
        <strain evidence="3">MV-25-SWS-2005</strain>
        <tissue evidence="3">Whole body</tissue>
    </source>
</reference>
<dbReference type="InterPro" id="IPR035810">
    <property type="entry name" value="PEBP_euk"/>
</dbReference>
<dbReference type="InterPro" id="IPR001858">
    <property type="entry name" value="Phosphatidylethanolamine-bd_CS"/>
</dbReference>
<evidence type="ECO:0000313" key="3">
    <source>
        <dbReference type="RefSeq" id="XP_001358716.2"/>
    </source>
</evidence>
<dbReference type="InParanoid" id="A0A6I8UPH0"/>
<dbReference type="PANTHER" id="PTHR11362">
    <property type="entry name" value="PHOSPHATIDYLETHANOLAMINE-BINDING PROTEIN"/>
    <property type="match status" value="1"/>
</dbReference>
<reference evidence="2" key="1">
    <citation type="submission" date="2024-06" db="UniProtKB">
        <authorList>
            <consortium name="RefSeq"/>
        </authorList>
    </citation>
    <scope>NUCLEOTIDE SEQUENCE [LARGE SCALE GENOMIC DNA]</scope>
    <source>
        <strain evidence="2">MV2-25</strain>
    </source>
</reference>